<dbReference type="Gene3D" id="2.70.70.10">
    <property type="entry name" value="Glucose Permease (Domain IIA)"/>
    <property type="match status" value="1"/>
</dbReference>
<evidence type="ECO:0000313" key="4">
    <source>
        <dbReference type="EMBL" id="OES46107.1"/>
    </source>
</evidence>
<dbReference type="InterPro" id="IPR050570">
    <property type="entry name" value="Cell_wall_metabolism_enzyme"/>
</dbReference>
<dbReference type="RefSeq" id="WP_069937264.1">
    <property type="nucleotide sequence ID" value="NZ_MAMP01000006.1"/>
</dbReference>
<evidence type="ECO:0000256" key="2">
    <source>
        <dbReference type="SAM" id="SignalP"/>
    </source>
</evidence>
<dbReference type="InterPro" id="IPR011055">
    <property type="entry name" value="Dup_hybrid_motif"/>
</dbReference>
<dbReference type="SUPFAM" id="SSF53955">
    <property type="entry name" value="Lysozyme-like"/>
    <property type="match status" value="1"/>
</dbReference>
<evidence type="ECO:0000259" key="3">
    <source>
        <dbReference type="Pfam" id="PF01551"/>
    </source>
</evidence>
<dbReference type="InterPro" id="IPR016047">
    <property type="entry name" value="M23ase_b-sheet_dom"/>
</dbReference>
<dbReference type="EMBL" id="MAMP01000006">
    <property type="protein sequence ID" value="OES46107.1"/>
    <property type="molecule type" value="Genomic_DNA"/>
</dbReference>
<sequence>MSKWSRLPVACLAFYFFFALPVSAEDLLNERMAYYEKVEKTTLLPWYYLAAVNQYERNIQVVRDDIPDKDGPAAIHFSRAFWAGKLNPMKKTTTPALISFFGGYGQDGNEDGKADPDNPDDVFYTMAHVLTKHGFTEKDIQKSLKSYYKKDETVKQILTIAALYQHFDKIQLDDHSFPLPLGHDYSYRSTWGDKRGWGGRRIHEGTDLFASYGVPVQATTYGVIEVKGWNEYGGWRIGIRDAQNVYHYFAHLSGFAENIKEGMIVKPGTVIGYVGSSGYGKQGTSGLFPPHLHYGMYKYNGRTEWAFDPYPSLAHWEQQDRQSQ</sequence>
<dbReference type="PANTHER" id="PTHR21666">
    <property type="entry name" value="PEPTIDASE-RELATED"/>
    <property type="match status" value="1"/>
</dbReference>
<feature type="domain" description="M23ase beta-sheet core" evidence="3">
    <location>
        <begin position="202"/>
        <end position="300"/>
    </location>
</feature>
<feature type="chain" id="PRO_5039316829" evidence="2">
    <location>
        <begin position="25"/>
        <end position="324"/>
    </location>
</feature>
<dbReference type="Proteomes" id="UP000095658">
    <property type="component" value="Unassembled WGS sequence"/>
</dbReference>
<keyword evidence="5" id="KW-1185">Reference proteome</keyword>
<dbReference type="Pfam" id="PF01551">
    <property type="entry name" value="Peptidase_M23"/>
    <property type="match status" value="1"/>
</dbReference>
<dbReference type="InterPro" id="IPR023346">
    <property type="entry name" value="Lysozyme-like_dom_sf"/>
</dbReference>
<dbReference type="SUPFAM" id="SSF51261">
    <property type="entry name" value="Duplicated hybrid motif"/>
    <property type="match status" value="1"/>
</dbReference>
<dbReference type="AlphaFoldDB" id="A0A1E7DSP4"/>
<proteinExistence type="predicted"/>
<dbReference type="STRING" id="1714016.BA724_16105"/>
<accession>A0A1E7DSP4</accession>
<name>A0A1E7DSP4_9BACI</name>
<evidence type="ECO:0000256" key="1">
    <source>
        <dbReference type="ARBA" id="ARBA00022729"/>
    </source>
</evidence>
<dbReference type="PANTHER" id="PTHR21666:SF289">
    <property type="entry name" value="L-ALA--D-GLU ENDOPEPTIDASE"/>
    <property type="match status" value="1"/>
</dbReference>
<keyword evidence="1 2" id="KW-0732">Signal</keyword>
<dbReference type="GO" id="GO:0004222">
    <property type="term" value="F:metalloendopeptidase activity"/>
    <property type="evidence" value="ECO:0007669"/>
    <property type="project" value="TreeGrafter"/>
</dbReference>
<protein>
    <submittedName>
        <fullName evidence="4">Peptidase M23</fullName>
    </submittedName>
</protein>
<dbReference type="OrthoDB" id="9810477at2"/>
<gene>
    <name evidence="4" type="ORF">BA724_16105</name>
</gene>
<comment type="caution">
    <text evidence="4">The sequence shown here is derived from an EMBL/GenBank/DDBJ whole genome shotgun (WGS) entry which is preliminary data.</text>
</comment>
<reference evidence="4 5" key="1">
    <citation type="submission" date="2016-06" db="EMBL/GenBank/DDBJ databases">
        <title>Domibacillus iocasae genome sequencing.</title>
        <authorList>
            <person name="Verma A."/>
            <person name="Pal Y."/>
            <person name="Ojha A.K."/>
            <person name="Krishnamurthi S."/>
        </authorList>
    </citation>
    <scope>NUCLEOTIDE SEQUENCE [LARGE SCALE GENOMIC DNA]</scope>
    <source>
        <strain evidence="4 5">DSM 29979</strain>
    </source>
</reference>
<evidence type="ECO:0000313" key="5">
    <source>
        <dbReference type="Proteomes" id="UP000095658"/>
    </source>
</evidence>
<organism evidence="4 5">
    <name type="scientific">Domibacillus iocasae</name>
    <dbReference type="NCBI Taxonomy" id="1714016"/>
    <lineage>
        <taxon>Bacteria</taxon>
        <taxon>Bacillati</taxon>
        <taxon>Bacillota</taxon>
        <taxon>Bacilli</taxon>
        <taxon>Bacillales</taxon>
        <taxon>Bacillaceae</taxon>
        <taxon>Domibacillus</taxon>
    </lineage>
</organism>
<dbReference type="CDD" id="cd12797">
    <property type="entry name" value="M23_peptidase"/>
    <property type="match status" value="1"/>
</dbReference>
<feature type="signal peptide" evidence="2">
    <location>
        <begin position="1"/>
        <end position="24"/>
    </location>
</feature>